<dbReference type="InterPro" id="IPR027057">
    <property type="entry name" value="CAXX_Prtase_1"/>
</dbReference>
<dbReference type="Gene3D" id="3.30.2010.10">
    <property type="entry name" value="Metalloproteases ('zincins'), catalytic domain"/>
    <property type="match status" value="1"/>
</dbReference>
<sequence>MYLIIIYALLFSIPKVYLSLIQINFLKDKKNKESYILNKEEFKNAGNYAIIKEKLSIISTIIDFIMFAFWITLGLKLLESLFSFGELINSVLIVLLFLIISSLVSIPLEAYSSLVVDKKFGFTKSGLSLFIVDKLKSLALLIIIGGLFILAFSWILINIEFWSLYAFLLTAIFIVGTNLLYPTIIAPMFNKFTPLKDNDLQDSINNLLQRAGFNSNGVFVMDASRRDGRLNAYFGGFGKSKRVILFDTLLEKISKNSLLAVLGHELGHFRHNDIYKMMSLVLCLIAILLFVIANMPSEIFTQANISQTPHFTIIFLILLSNLVGFVFTPIISYFSCKQEYKADEFSASLTSKKDLADALLVLVKENKSFPLSHPLYAKFYFTHPPLLARLEALGYKELAKNDN</sequence>
<evidence type="ECO:0000256" key="5">
    <source>
        <dbReference type="ARBA" id="ARBA00023049"/>
    </source>
</evidence>
<keyword evidence="7" id="KW-1133">Transmembrane helix</keyword>
<feature type="domain" description="Peptidase M48" evidence="8">
    <location>
        <begin position="194"/>
        <end position="394"/>
    </location>
</feature>
<evidence type="ECO:0000313" key="11">
    <source>
        <dbReference type="Proteomes" id="UP001210261"/>
    </source>
</evidence>
<keyword evidence="7" id="KW-0472">Membrane</keyword>
<name>A0ABT4VEG6_9HELI</name>
<feature type="transmembrane region" description="Helical" evidence="7">
    <location>
        <begin position="274"/>
        <end position="293"/>
    </location>
</feature>
<keyword evidence="11" id="KW-1185">Reference proteome</keyword>
<keyword evidence="7" id="KW-0812">Transmembrane</keyword>
<keyword evidence="1 6" id="KW-0645">Protease</keyword>
<feature type="transmembrane region" description="Helical" evidence="7">
    <location>
        <begin position="87"/>
        <end position="116"/>
    </location>
</feature>
<keyword evidence="3 6" id="KW-0378">Hydrolase</keyword>
<dbReference type="Pfam" id="PF01435">
    <property type="entry name" value="Peptidase_M48"/>
    <property type="match status" value="1"/>
</dbReference>
<protein>
    <submittedName>
        <fullName evidence="10">M48 family metallopeptidase</fullName>
    </submittedName>
</protein>
<keyword evidence="2" id="KW-0479">Metal-binding</keyword>
<evidence type="ECO:0000256" key="3">
    <source>
        <dbReference type="ARBA" id="ARBA00022801"/>
    </source>
</evidence>
<evidence type="ECO:0000256" key="1">
    <source>
        <dbReference type="ARBA" id="ARBA00022670"/>
    </source>
</evidence>
<proteinExistence type="inferred from homology"/>
<reference evidence="10 11" key="1">
    <citation type="submission" date="2023-01" db="EMBL/GenBank/DDBJ databases">
        <title>Description of Helicobacter ibis sp. nov. isolated from faecal droppings of black-faced ibis (Theristicus melanopis).</title>
        <authorList>
            <person name="Lopez-Cantillo M."/>
            <person name="Vidal-Veuthey B."/>
            <person name="Mella A."/>
            <person name="De La Haba R."/>
            <person name="Collado L."/>
        </authorList>
    </citation>
    <scope>NUCLEOTIDE SEQUENCE [LARGE SCALE GENOMIC DNA]</scope>
    <source>
        <strain evidence="10 11">A82</strain>
    </source>
</reference>
<feature type="transmembrane region" description="Helical" evidence="7">
    <location>
        <begin position="137"/>
        <end position="156"/>
    </location>
</feature>
<feature type="transmembrane region" description="Helical" evidence="7">
    <location>
        <begin position="55"/>
        <end position="75"/>
    </location>
</feature>
<keyword evidence="4 6" id="KW-0862">Zinc</keyword>
<evidence type="ECO:0000256" key="2">
    <source>
        <dbReference type="ARBA" id="ARBA00022723"/>
    </source>
</evidence>
<dbReference type="InterPro" id="IPR032456">
    <property type="entry name" value="Peptidase_M48_N"/>
</dbReference>
<comment type="caution">
    <text evidence="10">The sequence shown here is derived from an EMBL/GenBank/DDBJ whole genome shotgun (WGS) entry which is preliminary data.</text>
</comment>
<comment type="cofactor">
    <cofactor evidence="6">
        <name>Zn(2+)</name>
        <dbReference type="ChEBI" id="CHEBI:29105"/>
    </cofactor>
    <text evidence="6">Binds 1 zinc ion per subunit.</text>
</comment>
<accession>A0ABT4VEG6</accession>
<dbReference type="RefSeq" id="WP_271020731.1">
    <property type="nucleotide sequence ID" value="NZ_JAQHXR010000001.1"/>
</dbReference>
<organism evidence="10 11">
    <name type="scientific">Helicobacter ibis</name>
    <dbReference type="NCBI Taxonomy" id="2962633"/>
    <lineage>
        <taxon>Bacteria</taxon>
        <taxon>Pseudomonadati</taxon>
        <taxon>Campylobacterota</taxon>
        <taxon>Epsilonproteobacteria</taxon>
        <taxon>Campylobacterales</taxon>
        <taxon>Helicobacteraceae</taxon>
        <taxon>Helicobacter</taxon>
    </lineage>
</organism>
<evidence type="ECO:0000256" key="7">
    <source>
        <dbReference type="SAM" id="Phobius"/>
    </source>
</evidence>
<dbReference type="Proteomes" id="UP001210261">
    <property type="component" value="Unassembled WGS sequence"/>
</dbReference>
<feature type="transmembrane region" description="Helical" evidence="7">
    <location>
        <begin position="6"/>
        <end position="26"/>
    </location>
</feature>
<dbReference type="CDD" id="cd07343">
    <property type="entry name" value="M48A_Zmpste24p_like"/>
    <property type="match status" value="1"/>
</dbReference>
<evidence type="ECO:0000259" key="8">
    <source>
        <dbReference type="Pfam" id="PF01435"/>
    </source>
</evidence>
<feature type="transmembrane region" description="Helical" evidence="7">
    <location>
        <begin position="313"/>
        <end position="334"/>
    </location>
</feature>
<evidence type="ECO:0000256" key="4">
    <source>
        <dbReference type="ARBA" id="ARBA00022833"/>
    </source>
</evidence>
<dbReference type="EMBL" id="JAQHXR010000001">
    <property type="protein sequence ID" value="MDA3968441.1"/>
    <property type="molecule type" value="Genomic_DNA"/>
</dbReference>
<dbReference type="InterPro" id="IPR001915">
    <property type="entry name" value="Peptidase_M48"/>
</dbReference>
<comment type="similarity">
    <text evidence="6">Belongs to the peptidase M48 family.</text>
</comment>
<keyword evidence="5 6" id="KW-0482">Metalloprotease</keyword>
<evidence type="ECO:0000256" key="6">
    <source>
        <dbReference type="RuleBase" id="RU003983"/>
    </source>
</evidence>
<dbReference type="Pfam" id="PF16491">
    <property type="entry name" value="Peptidase_M48_N"/>
    <property type="match status" value="1"/>
</dbReference>
<evidence type="ECO:0000313" key="10">
    <source>
        <dbReference type="EMBL" id="MDA3968441.1"/>
    </source>
</evidence>
<gene>
    <name evidence="10" type="ORF">PF021_01985</name>
</gene>
<feature type="domain" description="CAAX prenyl protease 1 N-terminal" evidence="9">
    <location>
        <begin position="36"/>
        <end position="191"/>
    </location>
</feature>
<feature type="transmembrane region" description="Helical" evidence="7">
    <location>
        <begin position="162"/>
        <end position="181"/>
    </location>
</feature>
<evidence type="ECO:0000259" key="9">
    <source>
        <dbReference type="Pfam" id="PF16491"/>
    </source>
</evidence>
<dbReference type="PANTHER" id="PTHR10120">
    <property type="entry name" value="CAAX PRENYL PROTEASE 1"/>
    <property type="match status" value="1"/>
</dbReference>